<protein>
    <submittedName>
        <fullName evidence="2">Uncharacterized protein</fullName>
    </submittedName>
</protein>
<feature type="non-terminal residue" evidence="2">
    <location>
        <position position="87"/>
    </location>
</feature>
<feature type="region of interest" description="Disordered" evidence="1">
    <location>
        <begin position="35"/>
        <end position="87"/>
    </location>
</feature>
<accession>A0AAV5UZM5</accession>
<dbReference type="Proteomes" id="UP001432322">
    <property type="component" value="Unassembled WGS sequence"/>
</dbReference>
<reference evidence="2" key="1">
    <citation type="submission" date="2023-10" db="EMBL/GenBank/DDBJ databases">
        <title>Genome assembly of Pristionchus species.</title>
        <authorList>
            <person name="Yoshida K."/>
            <person name="Sommer R.J."/>
        </authorList>
    </citation>
    <scope>NUCLEOTIDE SEQUENCE</scope>
    <source>
        <strain evidence="2">RS5133</strain>
    </source>
</reference>
<evidence type="ECO:0000313" key="3">
    <source>
        <dbReference type="Proteomes" id="UP001432322"/>
    </source>
</evidence>
<proteinExistence type="predicted"/>
<dbReference type="AlphaFoldDB" id="A0AAV5UZM5"/>
<evidence type="ECO:0000313" key="2">
    <source>
        <dbReference type="EMBL" id="GMT12742.1"/>
    </source>
</evidence>
<keyword evidence="3" id="KW-1185">Reference proteome</keyword>
<feature type="non-terminal residue" evidence="2">
    <location>
        <position position="1"/>
    </location>
</feature>
<comment type="caution">
    <text evidence="2">The sequence shown here is derived from an EMBL/GenBank/DDBJ whole genome shotgun (WGS) entry which is preliminary data.</text>
</comment>
<dbReference type="EMBL" id="BTSY01000002">
    <property type="protein sequence ID" value="GMT12742.1"/>
    <property type="molecule type" value="Genomic_DNA"/>
</dbReference>
<feature type="compositionally biased region" description="Acidic residues" evidence="1">
    <location>
        <begin position="38"/>
        <end position="50"/>
    </location>
</feature>
<feature type="compositionally biased region" description="Acidic residues" evidence="1">
    <location>
        <begin position="73"/>
        <end position="87"/>
    </location>
</feature>
<gene>
    <name evidence="2" type="ORF">PFISCL1PPCAC_4039</name>
</gene>
<evidence type="ECO:0000256" key="1">
    <source>
        <dbReference type="SAM" id="MobiDB-lite"/>
    </source>
</evidence>
<organism evidence="2 3">
    <name type="scientific">Pristionchus fissidentatus</name>
    <dbReference type="NCBI Taxonomy" id="1538716"/>
    <lineage>
        <taxon>Eukaryota</taxon>
        <taxon>Metazoa</taxon>
        <taxon>Ecdysozoa</taxon>
        <taxon>Nematoda</taxon>
        <taxon>Chromadorea</taxon>
        <taxon>Rhabditida</taxon>
        <taxon>Rhabditina</taxon>
        <taxon>Diplogasteromorpha</taxon>
        <taxon>Diplogasteroidea</taxon>
        <taxon>Neodiplogasteridae</taxon>
        <taxon>Pristionchus</taxon>
    </lineage>
</organism>
<sequence length="87" mass="9724">IVSTSATPTRALLDDTLPPSLRHLHLTEDMFHVIDCSNPEEDDDGHEDGEEAKIDDLEGEEESVDAGKQMEEDRAEPEQMEEDDSNT</sequence>
<name>A0AAV5UZM5_9BILA</name>